<evidence type="ECO:0000256" key="1">
    <source>
        <dbReference type="SAM" id="MobiDB-lite"/>
    </source>
</evidence>
<dbReference type="EMBL" id="QUNO01000006">
    <property type="protein sequence ID" value="REH47295.1"/>
    <property type="molecule type" value="Genomic_DNA"/>
</dbReference>
<comment type="caution">
    <text evidence="2">The sequence shown here is derived from an EMBL/GenBank/DDBJ whole genome shotgun (WGS) entry which is preliminary data.</text>
</comment>
<feature type="region of interest" description="Disordered" evidence="1">
    <location>
        <begin position="281"/>
        <end position="330"/>
    </location>
</feature>
<protein>
    <submittedName>
        <fullName evidence="2">Uncharacterized protein</fullName>
    </submittedName>
</protein>
<dbReference type="Proteomes" id="UP000256269">
    <property type="component" value="Unassembled WGS sequence"/>
</dbReference>
<gene>
    <name evidence="2" type="ORF">BCF44_106460</name>
</gene>
<proteinExistence type="predicted"/>
<organism evidence="2 3">
    <name type="scientific">Kutzneria buriramensis</name>
    <dbReference type="NCBI Taxonomy" id="1045776"/>
    <lineage>
        <taxon>Bacteria</taxon>
        <taxon>Bacillati</taxon>
        <taxon>Actinomycetota</taxon>
        <taxon>Actinomycetes</taxon>
        <taxon>Pseudonocardiales</taxon>
        <taxon>Pseudonocardiaceae</taxon>
        <taxon>Kutzneria</taxon>
    </lineage>
</organism>
<evidence type="ECO:0000313" key="3">
    <source>
        <dbReference type="Proteomes" id="UP000256269"/>
    </source>
</evidence>
<name>A0A3E0HMR0_9PSEU</name>
<accession>A0A3E0HMR0</accession>
<evidence type="ECO:0000313" key="2">
    <source>
        <dbReference type="EMBL" id="REH47295.1"/>
    </source>
</evidence>
<dbReference type="OrthoDB" id="4127922at2"/>
<sequence>METIIGPGTIDDLVADARRTGYQGPVNRRLIRDWTQAGLLDYPRRRTAGKGHGARPALYPAHQRLLLLTLLRHRPTNGIRSLARIPVGIWMYWGDAFIPLRQVRRAMTTWLGDPRDSRRGATETARELVRLLDNPAATTTARATLRRVLSDIAYTGQADFEQLEQAVREVFEPGARQIQRAVGHPAAPLTAHGLVTVIQARLVAVDRLAKGEVTDAEFLRARHNHLVAYAQYAADQAQLAADAPTNNPDMYEAVTAERALNDCCANLLSHLGLATLSPEGAARISREPSPTVDPGPTPAGGSSTPSAPRRSPEYCGPAWPTRRPETYPPL</sequence>
<dbReference type="RefSeq" id="WP_116175905.1">
    <property type="nucleotide sequence ID" value="NZ_CP144375.1"/>
</dbReference>
<keyword evidence="3" id="KW-1185">Reference proteome</keyword>
<dbReference type="AlphaFoldDB" id="A0A3E0HMR0"/>
<reference evidence="2 3" key="1">
    <citation type="submission" date="2018-08" db="EMBL/GenBank/DDBJ databases">
        <title>Genomic Encyclopedia of Archaeal and Bacterial Type Strains, Phase II (KMG-II): from individual species to whole genera.</title>
        <authorList>
            <person name="Goeker M."/>
        </authorList>
    </citation>
    <scope>NUCLEOTIDE SEQUENCE [LARGE SCALE GENOMIC DNA]</scope>
    <source>
        <strain evidence="2 3">DSM 45791</strain>
    </source>
</reference>
<feature type="compositionally biased region" description="Low complexity" evidence="1">
    <location>
        <begin position="299"/>
        <end position="308"/>
    </location>
</feature>